<gene>
    <name evidence="1" type="ORF">BV25DRAFT_1881977</name>
</gene>
<keyword evidence="2" id="KW-1185">Reference proteome</keyword>
<dbReference type="Proteomes" id="UP000814140">
    <property type="component" value="Unassembled WGS sequence"/>
</dbReference>
<evidence type="ECO:0000313" key="2">
    <source>
        <dbReference type="Proteomes" id="UP000814140"/>
    </source>
</evidence>
<sequence>MSARIPLLFGTGNFGAAGKTAVSVTDAATAQSLIDAYTKKYTELDSARIYGDGTAEPLLGQLDVRGASIDSKIHPLNPGGHEPKALRATVEVSIQSLHPHKIRTLYLHAPDRRVPFEDTLREIDALHKEGKFEAFGLSNFPAWEVVEVIHICKANGWVQPTVYQGPYNAISRDIEAELIPAARKFGLRIVTYNPLAGGFFTGRIVSKDDSLAKNDLFNPNHGWIGPALRSRYLHDGQFKAMEVIKEVGAKHNIPLVEIGYRWLQHHSLLQPGDGIVFGASTVEHLEKNIENSEKGPLPDEVVDAVNVANKIVGSDSPRYWR</sequence>
<organism evidence="1 2">
    <name type="scientific">Artomyces pyxidatus</name>
    <dbReference type="NCBI Taxonomy" id="48021"/>
    <lineage>
        <taxon>Eukaryota</taxon>
        <taxon>Fungi</taxon>
        <taxon>Dikarya</taxon>
        <taxon>Basidiomycota</taxon>
        <taxon>Agaricomycotina</taxon>
        <taxon>Agaricomycetes</taxon>
        <taxon>Russulales</taxon>
        <taxon>Auriscalpiaceae</taxon>
        <taxon>Artomyces</taxon>
    </lineage>
</organism>
<comment type="caution">
    <text evidence="1">The sequence shown here is derived from an EMBL/GenBank/DDBJ whole genome shotgun (WGS) entry which is preliminary data.</text>
</comment>
<reference evidence="1" key="2">
    <citation type="journal article" date="2022" name="New Phytol.">
        <title>Evolutionary transition to the ectomycorrhizal habit in the genomes of a hyperdiverse lineage of mushroom-forming fungi.</title>
        <authorList>
            <person name="Looney B."/>
            <person name="Miyauchi S."/>
            <person name="Morin E."/>
            <person name="Drula E."/>
            <person name="Courty P.E."/>
            <person name="Kohler A."/>
            <person name="Kuo A."/>
            <person name="LaButti K."/>
            <person name="Pangilinan J."/>
            <person name="Lipzen A."/>
            <person name="Riley R."/>
            <person name="Andreopoulos W."/>
            <person name="He G."/>
            <person name="Johnson J."/>
            <person name="Nolan M."/>
            <person name="Tritt A."/>
            <person name="Barry K.W."/>
            <person name="Grigoriev I.V."/>
            <person name="Nagy L.G."/>
            <person name="Hibbett D."/>
            <person name="Henrissat B."/>
            <person name="Matheny P.B."/>
            <person name="Labbe J."/>
            <person name="Martin F.M."/>
        </authorList>
    </citation>
    <scope>NUCLEOTIDE SEQUENCE</scope>
    <source>
        <strain evidence="1">HHB10654</strain>
    </source>
</reference>
<name>A0ACB8T814_9AGAM</name>
<dbReference type="EMBL" id="MU277198">
    <property type="protein sequence ID" value="KAI0064627.1"/>
    <property type="molecule type" value="Genomic_DNA"/>
</dbReference>
<accession>A0ACB8T814</accession>
<protein>
    <submittedName>
        <fullName evidence="1">Aldo/keto reductase</fullName>
    </submittedName>
</protein>
<proteinExistence type="predicted"/>
<reference evidence="1" key="1">
    <citation type="submission" date="2021-03" db="EMBL/GenBank/DDBJ databases">
        <authorList>
            <consortium name="DOE Joint Genome Institute"/>
            <person name="Ahrendt S."/>
            <person name="Looney B.P."/>
            <person name="Miyauchi S."/>
            <person name="Morin E."/>
            <person name="Drula E."/>
            <person name="Courty P.E."/>
            <person name="Chicoki N."/>
            <person name="Fauchery L."/>
            <person name="Kohler A."/>
            <person name="Kuo A."/>
            <person name="Labutti K."/>
            <person name="Pangilinan J."/>
            <person name="Lipzen A."/>
            <person name="Riley R."/>
            <person name="Andreopoulos W."/>
            <person name="He G."/>
            <person name="Johnson J."/>
            <person name="Barry K.W."/>
            <person name="Grigoriev I.V."/>
            <person name="Nagy L."/>
            <person name="Hibbett D."/>
            <person name="Henrissat B."/>
            <person name="Matheny P.B."/>
            <person name="Labbe J."/>
            <person name="Martin F."/>
        </authorList>
    </citation>
    <scope>NUCLEOTIDE SEQUENCE</scope>
    <source>
        <strain evidence="1">HHB10654</strain>
    </source>
</reference>
<evidence type="ECO:0000313" key="1">
    <source>
        <dbReference type="EMBL" id="KAI0064627.1"/>
    </source>
</evidence>